<proteinExistence type="predicted"/>
<organism evidence="2 3">
    <name type="scientific">Zhenpiania hominis</name>
    <dbReference type="NCBI Taxonomy" id="2763644"/>
    <lineage>
        <taxon>Bacteria</taxon>
        <taxon>Bacillati</taxon>
        <taxon>Bacillota</taxon>
        <taxon>Clostridia</taxon>
        <taxon>Peptostreptococcales</taxon>
        <taxon>Anaerovoracaceae</taxon>
        <taxon>Zhenpiania</taxon>
    </lineage>
</organism>
<name>A0A923NM72_9FIRM</name>
<protein>
    <submittedName>
        <fullName evidence="2">AAA family ATPase</fullName>
    </submittedName>
</protein>
<reference evidence="2" key="1">
    <citation type="submission" date="2020-08" db="EMBL/GenBank/DDBJ databases">
        <title>Genome public.</title>
        <authorList>
            <person name="Liu C."/>
            <person name="Sun Q."/>
        </authorList>
    </citation>
    <scope>NUCLEOTIDE SEQUENCE</scope>
    <source>
        <strain evidence="2">BX12</strain>
    </source>
</reference>
<dbReference type="InterPro" id="IPR027417">
    <property type="entry name" value="P-loop_NTPase"/>
</dbReference>
<accession>A0A923NM72</accession>
<dbReference type="RefSeq" id="WP_187302833.1">
    <property type="nucleotide sequence ID" value="NZ_JACRYT010000006.1"/>
</dbReference>
<feature type="domain" description="AAA" evidence="1">
    <location>
        <begin position="13"/>
        <end position="64"/>
    </location>
</feature>
<evidence type="ECO:0000259" key="1">
    <source>
        <dbReference type="Pfam" id="PF13173"/>
    </source>
</evidence>
<sequence>METVIKQISETFPVAVITGPRQVGKTMLLTKLAEVDRKVVSLDNPTIRLFAKSEPELFLQRYAPPVPRLFI</sequence>
<dbReference type="InterPro" id="IPR041682">
    <property type="entry name" value="AAA_14"/>
</dbReference>
<dbReference type="Proteomes" id="UP000602647">
    <property type="component" value="Unassembled WGS sequence"/>
</dbReference>
<dbReference type="SUPFAM" id="SSF52540">
    <property type="entry name" value="P-loop containing nucleoside triphosphate hydrolases"/>
    <property type="match status" value="1"/>
</dbReference>
<comment type="caution">
    <text evidence="2">The sequence shown here is derived from an EMBL/GenBank/DDBJ whole genome shotgun (WGS) entry which is preliminary data.</text>
</comment>
<dbReference type="Pfam" id="PF13173">
    <property type="entry name" value="AAA_14"/>
    <property type="match status" value="1"/>
</dbReference>
<evidence type="ECO:0000313" key="3">
    <source>
        <dbReference type="Proteomes" id="UP000602647"/>
    </source>
</evidence>
<dbReference type="AlphaFoldDB" id="A0A923NM72"/>
<dbReference type="EMBL" id="JACRYT010000006">
    <property type="protein sequence ID" value="MBC6679727.1"/>
    <property type="molecule type" value="Genomic_DNA"/>
</dbReference>
<keyword evidence="3" id="KW-1185">Reference proteome</keyword>
<gene>
    <name evidence="2" type="ORF">H9L42_07790</name>
</gene>
<evidence type="ECO:0000313" key="2">
    <source>
        <dbReference type="EMBL" id="MBC6679727.1"/>
    </source>
</evidence>